<accession>A0A8H6IHL8</accession>
<keyword evidence="2" id="KW-1185">Reference proteome</keyword>
<dbReference type="EMBL" id="JACGCI010000004">
    <property type="protein sequence ID" value="KAF6764609.1"/>
    <property type="molecule type" value="Genomic_DNA"/>
</dbReference>
<protein>
    <submittedName>
        <fullName evidence="1">Uncharacterized protein</fullName>
    </submittedName>
</protein>
<dbReference type="Proteomes" id="UP000521943">
    <property type="component" value="Unassembled WGS sequence"/>
</dbReference>
<gene>
    <name evidence="1" type="ORF">DFP72DRAFT_1059575</name>
</gene>
<sequence>MVRGTGYAFPRILSSAPSSSNSLFLHKQGLTHDDVLFKIRPAWEGRLEQLPEQPAISAFAVHMGNTALIYCSVLVPVLETVPTSHRVTNRLWFGMGTGLVVVPTVEYITRVLSWSFLSTGSSTPILETLSTLAPLLPLFVLYLPLYPHDPSPNTALYSTLDISSKTAFDPPAEWLQHRVRTPNILDAPLACSEPPTYLSSSSNP</sequence>
<evidence type="ECO:0000313" key="2">
    <source>
        <dbReference type="Proteomes" id="UP000521943"/>
    </source>
</evidence>
<comment type="caution">
    <text evidence="1">The sequence shown here is derived from an EMBL/GenBank/DDBJ whole genome shotgun (WGS) entry which is preliminary data.</text>
</comment>
<dbReference type="OrthoDB" id="415460at2759"/>
<evidence type="ECO:0000313" key="1">
    <source>
        <dbReference type="EMBL" id="KAF6764609.1"/>
    </source>
</evidence>
<proteinExistence type="predicted"/>
<name>A0A8H6IHL8_9AGAR</name>
<organism evidence="1 2">
    <name type="scientific">Ephemerocybe angulata</name>
    <dbReference type="NCBI Taxonomy" id="980116"/>
    <lineage>
        <taxon>Eukaryota</taxon>
        <taxon>Fungi</taxon>
        <taxon>Dikarya</taxon>
        <taxon>Basidiomycota</taxon>
        <taxon>Agaricomycotina</taxon>
        <taxon>Agaricomycetes</taxon>
        <taxon>Agaricomycetidae</taxon>
        <taxon>Agaricales</taxon>
        <taxon>Agaricineae</taxon>
        <taxon>Psathyrellaceae</taxon>
        <taxon>Ephemerocybe</taxon>
    </lineage>
</organism>
<reference evidence="1 2" key="1">
    <citation type="submission" date="2020-07" db="EMBL/GenBank/DDBJ databases">
        <title>Comparative genomics of pyrophilous fungi reveals a link between fire events and developmental genes.</title>
        <authorList>
            <consortium name="DOE Joint Genome Institute"/>
            <person name="Steindorff A.S."/>
            <person name="Carver A."/>
            <person name="Calhoun S."/>
            <person name="Stillman K."/>
            <person name="Liu H."/>
            <person name="Lipzen A."/>
            <person name="Pangilinan J."/>
            <person name="Labutti K."/>
            <person name="Bruns T.D."/>
            <person name="Grigoriev I.V."/>
        </authorList>
    </citation>
    <scope>NUCLEOTIDE SEQUENCE [LARGE SCALE GENOMIC DNA]</scope>
    <source>
        <strain evidence="1 2">CBS 144469</strain>
    </source>
</reference>
<dbReference type="AlphaFoldDB" id="A0A8H6IHL8"/>